<feature type="transmembrane region" description="Helical" evidence="6">
    <location>
        <begin position="12"/>
        <end position="34"/>
    </location>
</feature>
<dbReference type="Pfam" id="PF01943">
    <property type="entry name" value="Polysacc_synt"/>
    <property type="match status" value="1"/>
</dbReference>
<organism evidence="7 8">
    <name type="scientific">Savagea serpentis</name>
    <dbReference type="NCBI Taxonomy" id="2785297"/>
    <lineage>
        <taxon>Bacteria</taxon>
        <taxon>Bacillati</taxon>
        <taxon>Bacillota</taxon>
        <taxon>Bacilli</taxon>
        <taxon>Bacillales</taxon>
        <taxon>Caryophanaceae</taxon>
        <taxon>Savagea</taxon>
    </lineage>
</organism>
<proteinExistence type="predicted"/>
<feature type="transmembrane region" description="Helical" evidence="6">
    <location>
        <begin position="133"/>
        <end position="151"/>
    </location>
</feature>
<feature type="transmembrane region" description="Helical" evidence="6">
    <location>
        <begin position="339"/>
        <end position="359"/>
    </location>
</feature>
<feature type="transmembrane region" description="Helical" evidence="6">
    <location>
        <begin position="467"/>
        <end position="492"/>
    </location>
</feature>
<gene>
    <name evidence="7" type="ORF">IRY55_00340</name>
</gene>
<feature type="transmembrane region" description="Helical" evidence="6">
    <location>
        <begin position="196"/>
        <end position="220"/>
    </location>
</feature>
<comment type="subcellular location">
    <subcellularLocation>
        <location evidence="1">Cell membrane</location>
        <topology evidence="1">Multi-pass membrane protein</topology>
    </subcellularLocation>
</comment>
<keyword evidence="2" id="KW-1003">Cell membrane</keyword>
<dbReference type="AlphaFoldDB" id="A0A8J7GHK6"/>
<sequence length="543" mass="59933">MSSTLIRGTAIITIGLFLSKALGLLYLIPLYAIVGKESMALYQYAYVPYNLFLSIAVSGAPLAISKYVSKYNTLGDYETGRRLMKSGMVLMMITGITAFVALFLLATPIAGIVNPETAENPADEVYTIEQVATVIRWVSFSLIVVPLLSLTRGFFQGYNKMEPTAVSQLVEQIVRILFVLGGAAFVVYVMKGTADMAINVAVFAAFIGAIAGLLILYKYWQKYQDEFDMLRRKSIPSGEDVSFWAMYKEVFGYLIPFVLVGTINPMYQAVDMLTFKKAMASIGLADVSHMYLGMINLLTHKFVMIPVMVATGFSMALIPVITGYFTGKDRPGIIRALDQTFQIMLFLTIPMVLGLMVLSDEFYTFLYEKDAAGASILAHYAPVAILFGMYSVTAAILQGIDRHKWIIFTSMFGLWVKMVINIPFIQWFEANGAIYATGVGYFIAVSMNIGIIMKVVNYRSTMVIRRLVLIVLLNVIMIAVVYGTLTGLRAIAPADGRWIALLYVLIGAAVGAVVYGVLAYRTGLLQRLLGDRITRLVGKFSRG</sequence>
<evidence type="ECO:0000313" key="7">
    <source>
        <dbReference type="EMBL" id="MBF4499790.1"/>
    </source>
</evidence>
<evidence type="ECO:0000313" key="8">
    <source>
        <dbReference type="Proteomes" id="UP000622653"/>
    </source>
</evidence>
<feature type="transmembrane region" description="Helical" evidence="6">
    <location>
        <begin position="434"/>
        <end position="455"/>
    </location>
</feature>
<name>A0A8J7GHK6_9BACL</name>
<dbReference type="InterPro" id="IPR024923">
    <property type="entry name" value="PG_synth_SpoVB"/>
</dbReference>
<dbReference type="GO" id="GO:0005886">
    <property type="term" value="C:plasma membrane"/>
    <property type="evidence" value="ECO:0007669"/>
    <property type="project" value="UniProtKB-SubCell"/>
</dbReference>
<accession>A0A8J7GHK6</accession>
<keyword evidence="8" id="KW-1185">Reference proteome</keyword>
<dbReference type="InterPro" id="IPR002797">
    <property type="entry name" value="Polysacc_synth"/>
</dbReference>
<dbReference type="PANTHER" id="PTHR30250">
    <property type="entry name" value="PST FAMILY PREDICTED COLANIC ACID TRANSPORTER"/>
    <property type="match status" value="1"/>
</dbReference>
<keyword evidence="4 6" id="KW-1133">Transmembrane helix</keyword>
<dbReference type="EMBL" id="JADKPV010000001">
    <property type="protein sequence ID" value="MBF4499790.1"/>
    <property type="molecule type" value="Genomic_DNA"/>
</dbReference>
<feature type="transmembrane region" description="Helical" evidence="6">
    <location>
        <begin position="172"/>
        <end position="190"/>
    </location>
</feature>
<keyword evidence="5 6" id="KW-0472">Membrane</keyword>
<keyword evidence="3 6" id="KW-0812">Transmembrane</keyword>
<feature type="transmembrane region" description="Helical" evidence="6">
    <location>
        <begin position="89"/>
        <end position="113"/>
    </location>
</feature>
<dbReference type="InterPro" id="IPR050833">
    <property type="entry name" value="Poly_Biosynth_Transport"/>
</dbReference>
<feature type="transmembrane region" description="Helical" evidence="6">
    <location>
        <begin position="498"/>
        <end position="520"/>
    </location>
</feature>
<dbReference type="Proteomes" id="UP000622653">
    <property type="component" value="Unassembled WGS sequence"/>
</dbReference>
<reference evidence="7" key="1">
    <citation type="submission" date="2020-11" db="EMBL/GenBank/DDBJ databases">
        <title>Multidrug resistant novel bacterium Savagea serpentis sp. nov., isolated from the scats of a vine snake (Ahaetulla nasuta).</title>
        <authorList>
            <person name="Venkata Ramana V."/>
            <person name="Vikas Patil S."/>
            <person name="Yogita Lugani V."/>
        </authorList>
    </citation>
    <scope>NUCLEOTIDE SEQUENCE</scope>
    <source>
        <strain evidence="7">SN6</strain>
    </source>
</reference>
<evidence type="ECO:0000256" key="6">
    <source>
        <dbReference type="SAM" id="Phobius"/>
    </source>
</evidence>
<feature type="transmembrane region" description="Helical" evidence="6">
    <location>
        <begin position="405"/>
        <end position="428"/>
    </location>
</feature>
<evidence type="ECO:0000256" key="2">
    <source>
        <dbReference type="ARBA" id="ARBA00022475"/>
    </source>
</evidence>
<feature type="transmembrane region" description="Helical" evidence="6">
    <location>
        <begin position="241"/>
        <end position="263"/>
    </location>
</feature>
<evidence type="ECO:0000256" key="3">
    <source>
        <dbReference type="ARBA" id="ARBA00022692"/>
    </source>
</evidence>
<evidence type="ECO:0000256" key="4">
    <source>
        <dbReference type="ARBA" id="ARBA00022989"/>
    </source>
</evidence>
<dbReference type="PANTHER" id="PTHR30250:SF21">
    <property type="entry name" value="LIPID II FLIPPASE MURJ"/>
    <property type="match status" value="1"/>
</dbReference>
<feature type="transmembrane region" description="Helical" evidence="6">
    <location>
        <begin position="371"/>
        <end position="393"/>
    </location>
</feature>
<dbReference type="RefSeq" id="WP_194562337.1">
    <property type="nucleotide sequence ID" value="NZ_JADKPV010000001.1"/>
</dbReference>
<comment type="caution">
    <text evidence="7">The sequence shown here is derived from an EMBL/GenBank/DDBJ whole genome shotgun (WGS) entry which is preliminary data.</text>
</comment>
<dbReference type="CDD" id="cd13124">
    <property type="entry name" value="MATE_SpoVB_like"/>
    <property type="match status" value="1"/>
</dbReference>
<feature type="transmembrane region" description="Helical" evidence="6">
    <location>
        <begin position="46"/>
        <end position="68"/>
    </location>
</feature>
<feature type="transmembrane region" description="Helical" evidence="6">
    <location>
        <begin position="302"/>
        <end position="327"/>
    </location>
</feature>
<dbReference type="PIRSF" id="PIRSF038958">
    <property type="entry name" value="PG_synth_SpoVB"/>
    <property type="match status" value="1"/>
</dbReference>
<protein>
    <submittedName>
        <fullName evidence="7">Polysaccharide biosynthesis protein</fullName>
    </submittedName>
</protein>
<evidence type="ECO:0000256" key="1">
    <source>
        <dbReference type="ARBA" id="ARBA00004651"/>
    </source>
</evidence>
<evidence type="ECO:0000256" key="5">
    <source>
        <dbReference type="ARBA" id="ARBA00023136"/>
    </source>
</evidence>